<dbReference type="SUPFAM" id="SSF51726">
    <property type="entry name" value="UROD/MetE-like"/>
    <property type="match status" value="1"/>
</dbReference>
<dbReference type="KEGG" id="tio:INP52_02415"/>
<dbReference type="GO" id="GO:0003871">
    <property type="term" value="F:5-methyltetrahydropteroyltriglutamate-homocysteine S-methyltransferase activity"/>
    <property type="evidence" value="ECO:0007669"/>
    <property type="project" value="UniProtKB-EC"/>
</dbReference>
<dbReference type="Pfam" id="PF01717">
    <property type="entry name" value="Meth_synt_2"/>
    <property type="match status" value="1"/>
</dbReference>
<evidence type="ECO:0000313" key="3">
    <source>
        <dbReference type="Proteomes" id="UP000593735"/>
    </source>
</evidence>
<dbReference type="AlphaFoldDB" id="A0A7S7M9A6"/>
<evidence type="ECO:0000313" key="2">
    <source>
        <dbReference type="EMBL" id="QOY61079.1"/>
    </source>
</evidence>
<keyword evidence="3" id="KW-1185">Reference proteome</keyword>
<dbReference type="InterPro" id="IPR002629">
    <property type="entry name" value="Met_Synth_C/arc"/>
</dbReference>
<keyword evidence="2" id="KW-0489">Methyltransferase</keyword>
<reference evidence="2 3" key="1">
    <citation type="submission" date="2020-10" db="EMBL/GenBank/DDBJ databases">
        <title>Olsenella immobilis sp.nov., isolated from the mud in a fermentation cellar used for the production of Chinese strong-flavoured liquor.</title>
        <authorList>
            <person name="Lu L."/>
        </authorList>
    </citation>
    <scope>NUCLEOTIDE SEQUENCE [LARGE SCALE GENOMIC DNA]</scope>
    <source>
        <strain evidence="2 3">LZLJ-2</strain>
    </source>
</reference>
<dbReference type="PANTHER" id="PTHR43844:SF1">
    <property type="entry name" value="METHIONINE SYNTHASE"/>
    <property type="match status" value="1"/>
</dbReference>
<dbReference type="GO" id="GO:0008270">
    <property type="term" value="F:zinc ion binding"/>
    <property type="evidence" value="ECO:0007669"/>
    <property type="project" value="InterPro"/>
</dbReference>
<dbReference type="PANTHER" id="PTHR43844">
    <property type="entry name" value="METHIONINE SYNTHASE"/>
    <property type="match status" value="1"/>
</dbReference>
<sequence length="375" mass="42124">MSIPYDHQTPHRFDVVGSFLRSDALKRARADLEAGAIGHDQLVAIEDEAIRDLVAKEQAAGLAVITDGEFRRSYWHLDFMWGLQGIDHVELDHGYFFHGEETTHGSAQLTGKISGENHPFVKHFKFVQALEDKNTVAKQTIPAPAQTLCELFRDEEHARTTASIYPNIDDLVEDLGTAYRTVIAELYAAGCRHVQLDDCTWGMIVDKGYWKTRSANGATLEEEAERYLRVNNLALRDLPRDLTVNTHVCRGNYHSTYAGSGPYDRVAPFLFARENVHAFFLEFDDERSGGFAPLAEVPEDKLVVLGLVTTKSPVLENPEQVIARIHQAAEYVPLERLCLSPQCGFASCEIGNKLSEAEQWTKVRLVRQIAEEVWG</sequence>
<protein>
    <submittedName>
        <fullName evidence="2">5-methyltetrahydropteroyltriglutamate--homocysteine S-methyltransferase</fullName>
        <ecNumber evidence="2">2.1.1.14</ecNumber>
    </submittedName>
</protein>
<dbReference type="NCBIfam" id="NF005085">
    <property type="entry name" value="PRK06520.1"/>
    <property type="match status" value="1"/>
</dbReference>
<dbReference type="CDD" id="cd03311">
    <property type="entry name" value="CIMS_C_terminal_like"/>
    <property type="match status" value="1"/>
</dbReference>
<gene>
    <name evidence="2" type="ORF">INP52_02415</name>
</gene>
<dbReference type="GO" id="GO:0009086">
    <property type="term" value="P:methionine biosynthetic process"/>
    <property type="evidence" value="ECO:0007669"/>
    <property type="project" value="InterPro"/>
</dbReference>
<dbReference type="EC" id="2.1.1.14" evidence="2"/>
<evidence type="ECO:0000259" key="1">
    <source>
        <dbReference type="Pfam" id="PF01717"/>
    </source>
</evidence>
<dbReference type="RefSeq" id="WP_194372105.1">
    <property type="nucleotide sequence ID" value="NZ_CP063767.1"/>
</dbReference>
<keyword evidence="2" id="KW-0808">Transferase</keyword>
<dbReference type="GO" id="GO:0032259">
    <property type="term" value="P:methylation"/>
    <property type="evidence" value="ECO:0007669"/>
    <property type="project" value="UniProtKB-KW"/>
</dbReference>
<organism evidence="2 3">
    <name type="scientific">Thermophilibacter immobilis</name>
    <dbReference type="NCBI Taxonomy" id="2779519"/>
    <lineage>
        <taxon>Bacteria</taxon>
        <taxon>Bacillati</taxon>
        <taxon>Actinomycetota</taxon>
        <taxon>Coriobacteriia</taxon>
        <taxon>Coriobacteriales</taxon>
        <taxon>Atopobiaceae</taxon>
        <taxon>Thermophilibacter</taxon>
    </lineage>
</organism>
<name>A0A7S7M9A6_9ACTN</name>
<dbReference type="Gene3D" id="3.20.20.210">
    <property type="match status" value="1"/>
</dbReference>
<feature type="domain" description="Cobalamin-independent methionine synthase MetE C-terminal/archaeal" evidence="1">
    <location>
        <begin position="15"/>
        <end position="349"/>
    </location>
</feature>
<dbReference type="EMBL" id="CP063767">
    <property type="protein sequence ID" value="QOY61079.1"/>
    <property type="molecule type" value="Genomic_DNA"/>
</dbReference>
<accession>A0A7S7M9A6</accession>
<dbReference type="Proteomes" id="UP000593735">
    <property type="component" value="Chromosome"/>
</dbReference>
<dbReference type="InterPro" id="IPR038071">
    <property type="entry name" value="UROD/MetE-like_sf"/>
</dbReference>
<proteinExistence type="predicted"/>